<comment type="caution">
    <text evidence="2">The sequence shown here is derived from an EMBL/GenBank/DDBJ whole genome shotgun (WGS) entry which is preliminary data.</text>
</comment>
<organism evidence="2 3">
    <name type="scientific">Roseateles subflavus</name>
    <dbReference type="NCBI Taxonomy" id="3053353"/>
    <lineage>
        <taxon>Bacteria</taxon>
        <taxon>Pseudomonadati</taxon>
        <taxon>Pseudomonadota</taxon>
        <taxon>Betaproteobacteria</taxon>
        <taxon>Burkholderiales</taxon>
        <taxon>Sphaerotilaceae</taxon>
        <taxon>Roseateles</taxon>
    </lineage>
</organism>
<dbReference type="RefSeq" id="WP_285982693.1">
    <property type="nucleotide sequence ID" value="NZ_JASVDS010000003.1"/>
</dbReference>
<keyword evidence="3" id="KW-1185">Reference proteome</keyword>
<evidence type="ECO:0000256" key="1">
    <source>
        <dbReference type="SAM" id="SignalP"/>
    </source>
</evidence>
<accession>A0ABT7LIB2</accession>
<protein>
    <recommendedName>
        <fullName evidence="4">Metalloprotease</fullName>
    </recommendedName>
</protein>
<feature type="chain" id="PRO_5047217236" description="Metalloprotease" evidence="1">
    <location>
        <begin position="30"/>
        <end position="188"/>
    </location>
</feature>
<evidence type="ECO:0008006" key="4">
    <source>
        <dbReference type="Google" id="ProtNLM"/>
    </source>
</evidence>
<reference evidence="2 3" key="1">
    <citation type="submission" date="2023-06" db="EMBL/GenBank/DDBJ databases">
        <title>Pelomonas sp. APW6 16S ribosomal RNA gene genome sequencing and assembly.</title>
        <authorList>
            <person name="Woo H."/>
        </authorList>
    </citation>
    <scope>NUCLEOTIDE SEQUENCE [LARGE SCALE GENOMIC DNA]</scope>
    <source>
        <strain evidence="2 3">APW6</strain>
    </source>
</reference>
<sequence length="188" mass="20113">MHTKLLKSPIARTLGVVTALALSALGAQAATVNNTYIQNSATEIRGQLGGYARPTVYVDRNACGEGVPGNAVACGPYTISVGVRFLQGQENSYGNYVAKFIIAHEWGHSIQFTRGIYKQAPMQELQADCVAGTFAKYAQTSLGYPAFIESAVRSARAAADYSTHGSPAQRDYYARYGYANGLGRCLSL</sequence>
<keyword evidence="1" id="KW-0732">Signal</keyword>
<evidence type="ECO:0000313" key="2">
    <source>
        <dbReference type="EMBL" id="MDL5032600.1"/>
    </source>
</evidence>
<evidence type="ECO:0000313" key="3">
    <source>
        <dbReference type="Proteomes" id="UP001238603"/>
    </source>
</evidence>
<feature type="signal peptide" evidence="1">
    <location>
        <begin position="1"/>
        <end position="29"/>
    </location>
</feature>
<name>A0ABT7LIB2_9BURK</name>
<gene>
    <name evidence="2" type="ORF">QRD43_11865</name>
</gene>
<dbReference type="Proteomes" id="UP001238603">
    <property type="component" value="Unassembled WGS sequence"/>
</dbReference>
<proteinExistence type="predicted"/>
<dbReference type="SUPFAM" id="SSF55486">
    <property type="entry name" value="Metalloproteases ('zincins'), catalytic domain"/>
    <property type="match status" value="1"/>
</dbReference>
<dbReference type="EMBL" id="JASVDS010000003">
    <property type="protein sequence ID" value="MDL5032600.1"/>
    <property type="molecule type" value="Genomic_DNA"/>
</dbReference>